<protein>
    <recommendedName>
        <fullName evidence="4">Serine protease</fullName>
    </recommendedName>
</protein>
<evidence type="ECO:0008006" key="4">
    <source>
        <dbReference type="Google" id="ProtNLM"/>
    </source>
</evidence>
<feature type="transmembrane region" description="Helical" evidence="1">
    <location>
        <begin position="53"/>
        <end position="76"/>
    </location>
</feature>
<proteinExistence type="predicted"/>
<evidence type="ECO:0000313" key="3">
    <source>
        <dbReference type="Proteomes" id="UP001501725"/>
    </source>
</evidence>
<dbReference type="InterPro" id="IPR012340">
    <property type="entry name" value="NA-bd_OB-fold"/>
</dbReference>
<gene>
    <name evidence="2" type="ORF">GCM10023184_27260</name>
</gene>
<evidence type="ECO:0000256" key="1">
    <source>
        <dbReference type="SAM" id="Phobius"/>
    </source>
</evidence>
<name>A0ABP8H3A5_9BACT</name>
<organism evidence="2 3">
    <name type="scientific">Flaviaesturariibacter amylovorans</name>
    <dbReference type="NCBI Taxonomy" id="1084520"/>
    <lineage>
        <taxon>Bacteria</taxon>
        <taxon>Pseudomonadati</taxon>
        <taxon>Bacteroidota</taxon>
        <taxon>Chitinophagia</taxon>
        <taxon>Chitinophagales</taxon>
        <taxon>Chitinophagaceae</taxon>
        <taxon>Flaviaestuariibacter</taxon>
    </lineage>
</organism>
<dbReference type="Proteomes" id="UP001501725">
    <property type="component" value="Unassembled WGS sequence"/>
</dbReference>
<keyword evidence="1" id="KW-1133">Transmembrane helix</keyword>
<dbReference type="Gene3D" id="2.40.50.140">
    <property type="entry name" value="Nucleic acid-binding proteins"/>
    <property type="match status" value="1"/>
</dbReference>
<dbReference type="RefSeq" id="WP_345256307.1">
    <property type="nucleotide sequence ID" value="NZ_BAABGY010000007.1"/>
</dbReference>
<feature type="transmembrane region" description="Helical" evidence="1">
    <location>
        <begin position="17"/>
        <end position="41"/>
    </location>
</feature>
<dbReference type="EMBL" id="BAABGY010000007">
    <property type="protein sequence ID" value="GAA4333789.1"/>
    <property type="molecule type" value="Genomic_DNA"/>
</dbReference>
<evidence type="ECO:0000313" key="2">
    <source>
        <dbReference type="EMBL" id="GAA4333789.1"/>
    </source>
</evidence>
<keyword evidence="3" id="KW-1185">Reference proteome</keyword>
<keyword evidence="1" id="KW-0472">Membrane</keyword>
<feature type="transmembrane region" description="Helical" evidence="1">
    <location>
        <begin position="82"/>
        <end position="103"/>
    </location>
</feature>
<reference evidence="3" key="1">
    <citation type="journal article" date="2019" name="Int. J. Syst. Evol. Microbiol.">
        <title>The Global Catalogue of Microorganisms (GCM) 10K type strain sequencing project: providing services to taxonomists for standard genome sequencing and annotation.</title>
        <authorList>
            <consortium name="The Broad Institute Genomics Platform"/>
            <consortium name="The Broad Institute Genome Sequencing Center for Infectious Disease"/>
            <person name="Wu L."/>
            <person name="Ma J."/>
        </authorList>
    </citation>
    <scope>NUCLEOTIDE SEQUENCE [LARGE SCALE GENOMIC DNA]</scope>
    <source>
        <strain evidence="3">JCM 17919</strain>
    </source>
</reference>
<keyword evidence="1" id="KW-0812">Transmembrane</keyword>
<comment type="caution">
    <text evidence="2">The sequence shown here is derived from an EMBL/GenBank/DDBJ whole genome shotgun (WGS) entry which is preliminary data.</text>
</comment>
<accession>A0ABP8H3A5</accession>
<sequence>MISSLFEWFGQLRGFELILWCIALFFSLLFLVQTVLSLVTGGDTDHDADGDGYHFFTIKNMIAFFTMFGWAGLAAYKGGLGTGLVTAIALASGIAMVLVMWGLMRNAGKLKHDGTLQMKNAVNKVGETYLRIPAARGGLGKVQVQVQGRYLELDAMTDDAADIATGRPIQVVNILSNQVLLVTSSFN</sequence>